<organism evidence="6 7">
    <name type="scientific">Candidatus Colwellbacteria bacterium RIFCSPLOWO2_02_FULL_44_20b</name>
    <dbReference type="NCBI Taxonomy" id="1797691"/>
    <lineage>
        <taxon>Bacteria</taxon>
        <taxon>Candidatus Colwelliibacteriota</taxon>
    </lineage>
</organism>
<evidence type="ECO:0000256" key="3">
    <source>
        <dbReference type="ARBA" id="ARBA00022917"/>
    </source>
</evidence>
<dbReference type="Gene3D" id="3.30.160.20">
    <property type="match status" value="1"/>
</dbReference>
<protein>
    <submittedName>
        <fullName evidence="6">Peptide chain release factor 1</fullName>
    </submittedName>
</protein>
<dbReference type="InterPro" id="IPR050057">
    <property type="entry name" value="Prokaryotic/Mito_RF"/>
</dbReference>
<accession>A0A1G1Z6B4</accession>
<keyword evidence="3" id="KW-0648">Protein biosynthesis</keyword>
<dbReference type="PANTHER" id="PTHR43804:SF8">
    <property type="entry name" value="PEPTIDE CHAIN RELEASE FACTOR APG3, CHLOROPLASTIC"/>
    <property type="match status" value="1"/>
</dbReference>
<dbReference type="InterPro" id="IPR045853">
    <property type="entry name" value="Pep_chain_release_fac_I_sf"/>
</dbReference>
<reference evidence="6 7" key="1">
    <citation type="journal article" date="2016" name="Nat. Commun.">
        <title>Thousands of microbial genomes shed light on interconnected biogeochemical processes in an aquifer system.</title>
        <authorList>
            <person name="Anantharaman K."/>
            <person name="Brown C.T."/>
            <person name="Hug L.A."/>
            <person name="Sharon I."/>
            <person name="Castelle C.J."/>
            <person name="Probst A.J."/>
            <person name="Thomas B.C."/>
            <person name="Singh A."/>
            <person name="Wilkins M.J."/>
            <person name="Karaoz U."/>
            <person name="Brodie E.L."/>
            <person name="Williams K.H."/>
            <person name="Hubbard S.S."/>
            <person name="Banfield J.F."/>
        </authorList>
    </citation>
    <scope>NUCLEOTIDE SEQUENCE [LARGE SCALE GENOMIC DNA]</scope>
</reference>
<evidence type="ECO:0000256" key="4">
    <source>
        <dbReference type="SAM" id="MobiDB-lite"/>
    </source>
</evidence>
<dbReference type="AlphaFoldDB" id="A0A1G1Z6B4"/>
<dbReference type="EMBL" id="MHIZ01000032">
    <property type="protein sequence ID" value="OGY59606.1"/>
    <property type="molecule type" value="Genomic_DNA"/>
</dbReference>
<evidence type="ECO:0000259" key="5">
    <source>
        <dbReference type="PROSITE" id="PS00745"/>
    </source>
</evidence>
<dbReference type="FunFam" id="3.30.160.20:FF:000004">
    <property type="entry name" value="Peptide chain release factor 1"/>
    <property type="match status" value="1"/>
</dbReference>
<comment type="caution">
    <text evidence="6">The sequence shown here is derived from an EMBL/GenBank/DDBJ whole genome shotgun (WGS) entry which is preliminary data.</text>
</comment>
<evidence type="ECO:0000313" key="7">
    <source>
        <dbReference type="Proteomes" id="UP000178808"/>
    </source>
</evidence>
<proteinExistence type="inferred from homology"/>
<evidence type="ECO:0000313" key="6">
    <source>
        <dbReference type="EMBL" id="OGY59606.1"/>
    </source>
</evidence>
<dbReference type="PROSITE" id="PS00745">
    <property type="entry name" value="RF_PROK_I"/>
    <property type="match status" value="1"/>
</dbReference>
<dbReference type="GO" id="GO:0003747">
    <property type="term" value="F:translation release factor activity"/>
    <property type="evidence" value="ECO:0007669"/>
    <property type="project" value="InterPro"/>
</dbReference>
<dbReference type="InterPro" id="IPR005139">
    <property type="entry name" value="PCRF"/>
</dbReference>
<evidence type="ECO:0000256" key="1">
    <source>
        <dbReference type="ARBA" id="ARBA00010835"/>
    </source>
</evidence>
<feature type="domain" description="Prokaryotic-type class I peptide chain release factors" evidence="5">
    <location>
        <begin position="124"/>
        <end position="140"/>
    </location>
</feature>
<sequence>MSNKVILEIRAGVGGDEAAIFAGDLARMYQRYAVNRGWGFKIVDSNETSLRGYKSFVAQITSVNPGEIYKDLKQESGVHRVQRIPDTERSGRVHTSTASVAILPEVEAKEVQVNENDLEVTFSRAGGPGGQNVNKVETAVRILHKPTGIVISSRAERSQYANREAAMDILRAKLYEAQREAEEKKLGSNRREQIGSGDRSEKIRTYNFPEDRITDHRIGKKFHNIEKIMEGNLDPIVKSFQKISS</sequence>
<name>A0A1G1Z6B4_9BACT</name>
<dbReference type="Proteomes" id="UP000178808">
    <property type="component" value="Unassembled WGS sequence"/>
</dbReference>
<keyword evidence="2" id="KW-0488">Methylation</keyword>
<comment type="similarity">
    <text evidence="1">Belongs to the prokaryotic/mitochondrial release factor family.</text>
</comment>
<feature type="region of interest" description="Disordered" evidence="4">
    <location>
        <begin position="181"/>
        <end position="208"/>
    </location>
</feature>
<dbReference type="SUPFAM" id="SSF75620">
    <property type="entry name" value="Release factor"/>
    <property type="match status" value="1"/>
</dbReference>
<dbReference type="Gene3D" id="3.30.70.1660">
    <property type="match status" value="1"/>
</dbReference>
<dbReference type="Pfam" id="PF00472">
    <property type="entry name" value="RF-1"/>
    <property type="match status" value="1"/>
</dbReference>
<evidence type="ECO:0000256" key="2">
    <source>
        <dbReference type="ARBA" id="ARBA00022481"/>
    </source>
</evidence>
<dbReference type="SMART" id="SM00937">
    <property type="entry name" value="PCRF"/>
    <property type="match status" value="1"/>
</dbReference>
<dbReference type="PANTHER" id="PTHR43804">
    <property type="entry name" value="LD18447P"/>
    <property type="match status" value="1"/>
</dbReference>
<gene>
    <name evidence="6" type="ORF">A3I31_03200</name>
</gene>
<dbReference type="GO" id="GO:0005737">
    <property type="term" value="C:cytoplasm"/>
    <property type="evidence" value="ECO:0007669"/>
    <property type="project" value="UniProtKB-ARBA"/>
</dbReference>
<dbReference type="InterPro" id="IPR000352">
    <property type="entry name" value="Pep_chain_release_fac_I"/>
</dbReference>
<dbReference type="Pfam" id="PF03462">
    <property type="entry name" value="PCRF"/>
    <property type="match status" value="1"/>
</dbReference>